<evidence type="ECO:0000313" key="3">
    <source>
        <dbReference type="Proteomes" id="UP000004926"/>
    </source>
</evidence>
<feature type="non-terminal residue" evidence="2">
    <location>
        <position position="301"/>
    </location>
</feature>
<protein>
    <submittedName>
        <fullName evidence="2">Uncharacterized protein</fullName>
    </submittedName>
</protein>
<accession>H5WYW9</accession>
<keyword evidence="3" id="KW-1185">Reference proteome</keyword>
<dbReference type="eggNOG" id="ENOG502ZBMW">
    <property type="taxonomic scope" value="Bacteria"/>
</dbReference>
<evidence type="ECO:0000256" key="1">
    <source>
        <dbReference type="SAM" id="MobiDB-lite"/>
    </source>
</evidence>
<reference evidence="2 3" key="1">
    <citation type="journal article" date="2012" name="Stand. Genomic Sci.">
        <title>Genome sequence of the ocean sediment bacterium Saccharomonospora marina type strain (XMU15(T)).</title>
        <authorList>
            <person name="Klenk H.P."/>
            <person name="Lu M."/>
            <person name="Lucas S."/>
            <person name="Lapidus A."/>
            <person name="Copeland A."/>
            <person name="Pitluck S."/>
            <person name="Goodwin L.A."/>
            <person name="Han C."/>
            <person name="Tapia R."/>
            <person name="Brambilla E.M."/>
            <person name="Potter G."/>
            <person name="Land M."/>
            <person name="Ivanova N."/>
            <person name="Rohde M."/>
            <person name="Goker M."/>
            <person name="Detter J.C."/>
            <person name="Li W.J."/>
            <person name="Kyrpides N.C."/>
            <person name="Woyke T."/>
        </authorList>
    </citation>
    <scope>NUCLEOTIDE SEQUENCE [LARGE SCALE GENOMIC DNA]</scope>
    <source>
        <strain evidence="2 3">XMU15</strain>
    </source>
</reference>
<feature type="region of interest" description="Disordered" evidence="1">
    <location>
        <begin position="1"/>
        <end position="27"/>
    </location>
</feature>
<dbReference type="STRING" id="882083.SacmaDRAFT_3627"/>
<name>H5WYW9_9PSEU</name>
<dbReference type="Proteomes" id="UP000004926">
    <property type="component" value="Chromosome"/>
</dbReference>
<evidence type="ECO:0000313" key="2">
    <source>
        <dbReference type="EMBL" id="EHR51841.1"/>
    </source>
</evidence>
<gene>
    <name evidence="2" type="ORF">SacmaDRAFT_3627</name>
</gene>
<dbReference type="EMBL" id="CM001439">
    <property type="protein sequence ID" value="EHR51841.1"/>
    <property type="molecule type" value="Genomic_DNA"/>
</dbReference>
<sequence>MDLTELHPANPKPRKGLTSWLSRRTPPRPLVVTTPGGTRARLAAERVVRERGWWEADSPAEANLFVIAGPLPEQLRPYLEAVWRQLPAPRVRVRLEAGATATAAELAAAADALRVAGRPDPGAISRQEEDEVGMADRFPDRDGLTLDRLLLPLGPALPHWPAGLAVRAQVQGDIVQEATVEVLGLDGVTRAPLWASRPPSARALDSCARLLTVAGWADAAAGARRLRDGVLRGERDEPALASWARRVRRSRTLRWSLAGIGNTGENGVPAGLRGDALGRLYRLLDRAMRPDQESAEPPGTA</sequence>
<organism evidence="2 3">
    <name type="scientific">Saccharomonospora marina XMU15</name>
    <dbReference type="NCBI Taxonomy" id="882083"/>
    <lineage>
        <taxon>Bacteria</taxon>
        <taxon>Bacillati</taxon>
        <taxon>Actinomycetota</taxon>
        <taxon>Actinomycetes</taxon>
        <taxon>Pseudonocardiales</taxon>
        <taxon>Pseudonocardiaceae</taxon>
        <taxon>Saccharomonospora</taxon>
    </lineage>
</organism>
<dbReference type="AlphaFoldDB" id="H5WYW9"/>
<dbReference type="HOGENOM" id="CLU_033151_0_0_11"/>
<proteinExistence type="predicted"/>